<comment type="caution">
    <text evidence="2">The sequence shown here is derived from an EMBL/GenBank/DDBJ whole genome shotgun (WGS) entry which is preliminary data.</text>
</comment>
<evidence type="ECO:0000313" key="2">
    <source>
        <dbReference type="EMBL" id="KAK8942247.1"/>
    </source>
</evidence>
<feature type="domain" description="UspA" evidence="1">
    <location>
        <begin position="5"/>
        <end position="157"/>
    </location>
</feature>
<dbReference type="InterPro" id="IPR006015">
    <property type="entry name" value="Universal_stress_UspA"/>
</dbReference>
<dbReference type="Gene3D" id="3.40.50.620">
    <property type="entry name" value="HUPs"/>
    <property type="match status" value="1"/>
</dbReference>
<dbReference type="InterPro" id="IPR006016">
    <property type="entry name" value="UspA"/>
</dbReference>
<protein>
    <recommendedName>
        <fullName evidence="1">UspA domain-containing protein</fullName>
    </recommendedName>
</protein>
<dbReference type="CDD" id="cd23659">
    <property type="entry name" value="USP_At3g01520-like"/>
    <property type="match status" value="1"/>
</dbReference>
<organism evidence="2 3">
    <name type="scientific">Platanthera guangdongensis</name>
    <dbReference type="NCBI Taxonomy" id="2320717"/>
    <lineage>
        <taxon>Eukaryota</taxon>
        <taxon>Viridiplantae</taxon>
        <taxon>Streptophyta</taxon>
        <taxon>Embryophyta</taxon>
        <taxon>Tracheophyta</taxon>
        <taxon>Spermatophyta</taxon>
        <taxon>Magnoliopsida</taxon>
        <taxon>Liliopsida</taxon>
        <taxon>Asparagales</taxon>
        <taxon>Orchidaceae</taxon>
        <taxon>Orchidoideae</taxon>
        <taxon>Orchideae</taxon>
        <taxon>Orchidinae</taxon>
        <taxon>Platanthera</taxon>
    </lineage>
</organism>
<dbReference type="SUPFAM" id="SSF52402">
    <property type="entry name" value="Adenine nucleotide alpha hydrolases-like"/>
    <property type="match status" value="1"/>
</dbReference>
<keyword evidence="3" id="KW-1185">Reference proteome</keyword>
<dbReference type="Proteomes" id="UP001412067">
    <property type="component" value="Unassembled WGS sequence"/>
</dbReference>
<evidence type="ECO:0000259" key="1">
    <source>
        <dbReference type="Pfam" id="PF00582"/>
    </source>
</evidence>
<dbReference type="PANTHER" id="PTHR46100">
    <property type="entry name" value="IMP2'P"/>
    <property type="match status" value="1"/>
</dbReference>
<dbReference type="EMBL" id="JBBWWR010000019">
    <property type="protein sequence ID" value="KAK8942247.1"/>
    <property type="molecule type" value="Genomic_DNA"/>
</dbReference>
<reference evidence="2 3" key="1">
    <citation type="journal article" date="2022" name="Nat. Plants">
        <title>Genomes of leafy and leafless Platanthera orchids illuminate the evolution of mycoheterotrophy.</title>
        <authorList>
            <person name="Li M.H."/>
            <person name="Liu K.W."/>
            <person name="Li Z."/>
            <person name="Lu H.C."/>
            <person name="Ye Q.L."/>
            <person name="Zhang D."/>
            <person name="Wang J.Y."/>
            <person name="Li Y.F."/>
            <person name="Zhong Z.M."/>
            <person name="Liu X."/>
            <person name="Yu X."/>
            <person name="Liu D.K."/>
            <person name="Tu X.D."/>
            <person name="Liu B."/>
            <person name="Hao Y."/>
            <person name="Liao X.Y."/>
            <person name="Jiang Y.T."/>
            <person name="Sun W.H."/>
            <person name="Chen J."/>
            <person name="Chen Y.Q."/>
            <person name="Ai Y."/>
            <person name="Zhai J.W."/>
            <person name="Wu S.S."/>
            <person name="Zhou Z."/>
            <person name="Hsiao Y.Y."/>
            <person name="Wu W.L."/>
            <person name="Chen Y.Y."/>
            <person name="Lin Y.F."/>
            <person name="Hsu J.L."/>
            <person name="Li C.Y."/>
            <person name="Wang Z.W."/>
            <person name="Zhao X."/>
            <person name="Zhong W.Y."/>
            <person name="Ma X.K."/>
            <person name="Ma L."/>
            <person name="Huang J."/>
            <person name="Chen G.Z."/>
            <person name="Huang M.Z."/>
            <person name="Huang L."/>
            <person name="Peng D.H."/>
            <person name="Luo Y.B."/>
            <person name="Zou S.Q."/>
            <person name="Chen S.P."/>
            <person name="Lan S."/>
            <person name="Tsai W.C."/>
            <person name="Van de Peer Y."/>
            <person name="Liu Z.J."/>
        </authorList>
    </citation>
    <scope>NUCLEOTIDE SEQUENCE [LARGE SCALE GENOMIC DNA]</scope>
    <source>
        <tissue evidence="2">Flower</tissue>
    </source>
</reference>
<sequence length="163" mass="18284">MAGDRIIGVALDFSKSSVRALQWGFDNLVHKGDTIFLIHVRHSNPDESNNVLWSQSGSPLIPLSEFRQMEVMNKYEVHPDIEILDLLDTASRQKEANVVVKVYWGDAREKLCDAVEDLKLDSLIMGSRGLSQIQRIFVGSVTNYVLSNASCPVTVVKDPDFKH</sequence>
<name>A0ABR2LJN1_9ASPA</name>
<dbReference type="PANTHER" id="PTHR46100:SF2">
    <property type="entry name" value="OS05G0453700 PROTEIN"/>
    <property type="match status" value="1"/>
</dbReference>
<dbReference type="PRINTS" id="PR01438">
    <property type="entry name" value="UNVRSLSTRESS"/>
</dbReference>
<evidence type="ECO:0000313" key="3">
    <source>
        <dbReference type="Proteomes" id="UP001412067"/>
    </source>
</evidence>
<proteinExistence type="predicted"/>
<dbReference type="Pfam" id="PF00582">
    <property type="entry name" value="Usp"/>
    <property type="match status" value="1"/>
</dbReference>
<dbReference type="InterPro" id="IPR014729">
    <property type="entry name" value="Rossmann-like_a/b/a_fold"/>
</dbReference>
<accession>A0ABR2LJN1</accession>
<gene>
    <name evidence="2" type="ORF">KSP40_PGU002350</name>
</gene>